<name>A0A3S4W768_9ACTN</name>
<feature type="signal peptide" evidence="4">
    <location>
        <begin position="1"/>
        <end position="18"/>
    </location>
</feature>
<feature type="chain" id="PRO_5041609106" evidence="4">
    <location>
        <begin position="19"/>
        <end position="431"/>
    </location>
</feature>
<dbReference type="OrthoDB" id="9780991at2"/>
<dbReference type="KEGG" id="aji:C0Z10_07895"/>
<dbReference type="GO" id="GO:0055052">
    <property type="term" value="C:ATP-binding cassette (ABC) transporter complex, substrate-binding subunit-containing"/>
    <property type="evidence" value="ECO:0007669"/>
    <property type="project" value="TreeGrafter"/>
</dbReference>
<dbReference type="GO" id="GO:0042956">
    <property type="term" value="P:maltodextrin transmembrane transport"/>
    <property type="evidence" value="ECO:0007669"/>
    <property type="project" value="TreeGrafter"/>
</dbReference>
<dbReference type="Pfam" id="PF01547">
    <property type="entry name" value="SBP_bac_1"/>
    <property type="match status" value="1"/>
</dbReference>
<dbReference type="RefSeq" id="WP_097799022.1">
    <property type="nucleotide sequence ID" value="NZ_CP025570.1"/>
</dbReference>
<dbReference type="InterPro" id="IPR006059">
    <property type="entry name" value="SBP"/>
</dbReference>
<dbReference type="GO" id="GO:0015768">
    <property type="term" value="P:maltose transport"/>
    <property type="evidence" value="ECO:0007669"/>
    <property type="project" value="TreeGrafter"/>
</dbReference>
<dbReference type="EMBL" id="CP025570">
    <property type="protein sequence ID" value="AZZ39688.1"/>
    <property type="molecule type" value="Genomic_DNA"/>
</dbReference>
<dbReference type="GeneID" id="82885968"/>
<dbReference type="Proteomes" id="UP000285875">
    <property type="component" value="Chromosome"/>
</dbReference>
<dbReference type="EMBL" id="LR134473">
    <property type="protein sequence ID" value="VEI02399.1"/>
    <property type="molecule type" value="Genomic_DNA"/>
</dbReference>
<dbReference type="PANTHER" id="PTHR30061:SF50">
    <property type="entry name" value="MALTOSE_MALTODEXTRIN-BINDING PERIPLASMIC PROTEIN"/>
    <property type="match status" value="1"/>
</dbReference>
<dbReference type="SUPFAM" id="SSF53850">
    <property type="entry name" value="Periplasmic binding protein-like II"/>
    <property type="match status" value="1"/>
</dbReference>
<evidence type="ECO:0000256" key="4">
    <source>
        <dbReference type="SAM" id="SignalP"/>
    </source>
</evidence>
<dbReference type="Proteomes" id="UP000277858">
    <property type="component" value="Chromosome"/>
</dbReference>
<protein>
    <submittedName>
        <fullName evidence="5">ABC transporter substrate-binding protein</fullName>
    </submittedName>
    <submittedName>
        <fullName evidence="6">Maltose/maltodextrin-binding protein</fullName>
    </submittedName>
</protein>
<dbReference type="STRING" id="1122997.GCA_000425285_01933"/>
<dbReference type="Gene3D" id="3.40.190.10">
    <property type="entry name" value="Periplasmic binding protein-like II"/>
    <property type="match status" value="1"/>
</dbReference>
<sequence>MNFSRRHFITGATGLAAAAVLSACGSNSGGVSTGSNASASGGSGSAKLIQWYHEYGEKGVQDAVNRYAKAYKNADVTVKWNPGTDYMTLLATTLLSGNGVPDVFESENGATLDMIQKGQVVDLTDTIGDSASKFSKPVLERMTYQGKIYAAPQVVDMQMLYYRKSVLEKAKVEPPKTFADLVKAAKAVRTNTMGGFFAGNDGGLGVLANMLVWSAGFDQLNSDDSDLGFMESNFLDGVNAYRDFYASGALLTSASKDWFDGSPFVNGETAMQWTGLWALNDIKKKWGDDFGVLPFPAIGSTGRQSVPFGAYGSCAAAKGASNNVSGAKAFIKWLWVDQTDKQIDFANSYGTHIPARTDLVSQASQIASGAGRDAAEFVDKLGHASGLLWTSTISDAFNAALTNVVKKKANAKTEFAAVQKTAQSELKRIKK</sequence>
<dbReference type="AlphaFoldDB" id="A0A3S4W768"/>
<dbReference type="PROSITE" id="PS51257">
    <property type="entry name" value="PROKAR_LIPOPROTEIN"/>
    <property type="match status" value="1"/>
</dbReference>
<keyword evidence="3 4" id="KW-0732">Signal</keyword>
<proteinExistence type="inferred from homology"/>
<evidence type="ECO:0000313" key="8">
    <source>
        <dbReference type="Proteomes" id="UP000285875"/>
    </source>
</evidence>
<evidence type="ECO:0000313" key="7">
    <source>
        <dbReference type="Proteomes" id="UP000277858"/>
    </source>
</evidence>
<keyword evidence="7" id="KW-1185">Reference proteome</keyword>
<comment type="similarity">
    <text evidence="1">Belongs to the bacterial solute-binding protein 1 family.</text>
</comment>
<dbReference type="InterPro" id="IPR006311">
    <property type="entry name" value="TAT_signal"/>
</dbReference>
<reference evidence="5" key="3">
    <citation type="journal article" date="2019" name="Microorganisms">
        <title>Red-Brown Pigmentation of Acidipropionibacterium jensenii Is Tied to Haemolytic Activity and cyl-Like Gene Cluster.</title>
        <authorList>
            <person name="Deptula P."/>
            <person name="Loivamaa I."/>
            <person name="Smolander O.P."/>
            <person name="Laine P."/>
            <person name="Roberts R.J."/>
            <person name="Piironen V."/>
            <person name="Paulin L."/>
            <person name="Savijoki K."/>
            <person name="Auvinen P."/>
            <person name="Varmanen P."/>
        </authorList>
    </citation>
    <scope>NUCLEOTIDE SEQUENCE</scope>
    <source>
        <strain evidence="5">JS280</strain>
    </source>
</reference>
<evidence type="ECO:0000256" key="1">
    <source>
        <dbReference type="ARBA" id="ARBA00008520"/>
    </source>
</evidence>
<organism evidence="6 7">
    <name type="scientific">Acidipropionibacterium jensenii</name>
    <dbReference type="NCBI Taxonomy" id="1749"/>
    <lineage>
        <taxon>Bacteria</taxon>
        <taxon>Bacillati</taxon>
        <taxon>Actinomycetota</taxon>
        <taxon>Actinomycetes</taxon>
        <taxon>Propionibacteriales</taxon>
        <taxon>Propionibacteriaceae</taxon>
        <taxon>Acidipropionibacterium</taxon>
    </lineage>
</organism>
<dbReference type="PROSITE" id="PS51318">
    <property type="entry name" value="TAT"/>
    <property type="match status" value="1"/>
</dbReference>
<evidence type="ECO:0000313" key="6">
    <source>
        <dbReference type="EMBL" id="VEI02399.1"/>
    </source>
</evidence>
<reference evidence="6 7" key="2">
    <citation type="submission" date="2018-12" db="EMBL/GenBank/DDBJ databases">
        <authorList>
            <consortium name="Pathogen Informatics"/>
        </authorList>
    </citation>
    <scope>NUCLEOTIDE SEQUENCE [LARGE SCALE GENOMIC DNA]</scope>
    <source>
        <strain evidence="6 7">NCTC13652</strain>
    </source>
</reference>
<evidence type="ECO:0000256" key="3">
    <source>
        <dbReference type="ARBA" id="ARBA00022729"/>
    </source>
</evidence>
<evidence type="ECO:0000313" key="5">
    <source>
        <dbReference type="EMBL" id="AZZ39688.1"/>
    </source>
</evidence>
<dbReference type="PANTHER" id="PTHR30061">
    <property type="entry name" value="MALTOSE-BINDING PERIPLASMIC PROTEIN"/>
    <property type="match status" value="1"/>
</dbReference>
<evidence type="ECO:0000256" key="2">
    <source>
        <dbReference type="ARBA" id="ARBA00022448"/>
    </source>
</evidence>
<dbReference type="GO" id="GO:1901982">
    <property type="term" value="F:maltose binding"/>
    <property type="evidence" value="ECO:0007669"/>
    <property type="project" value="TreeGrafter"/>
</dbReference>
<reference evidence="8" key="1">
    <citation type="submission" date="2017-12" db="EMBL/GenBank/DDBJ databases">
        <title>Whole genome sequencing of Acidipropionibacterium jensenii strains JS279 and JS280.</title>
        <authorList>
            <person name="Deptula P."/>
            <person name="Laine P."/>
            <person name="Smolander O.-P."/>
            <person name="Paulin L."/>
            <person name="Auvinen P."/>
            <person name="Varmanen P."/>
        </authorList>
    </citation>
    <scope>NUCLEOTIDE SEQUENCE [LARGE SCALE GENOMIC DNA]</scope>
    <source>
        <strain evidence="8">JS280</strain>
    </source>
</reference>
<accession>A0A3S4W768</accession>
<keyword evidence="2" id="KW-0813">Transport</keyword>
<gene>
    <name evidence="6" type="primary">malX</name>
    <name evidence="5" type="ORF">C0Z10_07895</name>
    <name evidence="6" type="ORF">NCTC13652_00573</name>
</gene>